<sequence length="342" mass="38693">MLCHGSLSSTRVVKVALDEFSMFSGLHANHAKSNIFTSGVSHTINQQLINLFGYTVGSLPIRYLGIPIISSRLRLHDCSPLMDRVSGRLASWLNRGLSYAGRLQLIVSVLTSLQVFWASYLFLPKKLLNIIEQKLRSFLWRGIEGDSKGGKICWFDICLPKKEGGLGIKNLSSWNKALMIRHIWILSYGTNNLWSSWIKAYHLKGSNLWEAKTPCTCSWNWRKLLHLRPLVRPLIQHYTGNCSSTSLWFDNWHPDGPLLSKWSPRVVYDSGLPIHATVSSIVHGDSWSWPAAMSIDLFEIRSHMPSYNPNSNMNDRAHWLPSSNGTYSASFALASLRTPLLE</sequence>
<dbReference type="EMBL" id="JANJYJ010000006">
    <property type="protein sequence ID" value="KAK3204730.1"/>
    <property type="molecule type" value="Genomic_DNA"/>
</dbReference>
<keyword evidence="2" id="KW-1185">Reference proteome</keyword>
<proteinExistence type="predicted"/>
<evidence type="ECO:0000313" key="2">
    <source>
        <dbReference type="Proteomes" id="UP001281410"/>
    </source>
</evidence>
<dbReference type="Proteomes" id="UP001281410">
    <property type="component" value="Unassembled WGS sequence"/>
</dbReference>
<dbReference type="AlphaFoldDB" id="A0AAE0E248"/>
<evidence type="ECO:0000313" key="1">
    <source>
        <dbReference type="EMBL" id="KAK3204730.1"/>
    </source>
</evidence>
<name>A0AAE0E248_9ROSI</name>
<reference evidence="1" key="1">
    <citation type="journal article" date="2023" name="Plant J.">
        <title>Genome sequences and population genomics provide insights into the demographic history, inbreeding, and mutation load of two 'living fossil' tree species of Dipteronia.</title>
        <authorList>
            <person name="Feng Y."/>
            <person name="Comes H.P."/>
            <person name="Chen J."/>
            <person name="Zhu S."/>
            <person name="Lu R."/>
            <person name="Zhang X."/>
            <person name="Li P."/>
            <person name="Qiu J."/>
            <person name="Olsen K.M."/>
            <person name="Qiu Y."/>
        </authorList>
    </citation>
    <scope>NUCLEOTIDE SEQUENCE</scope>
    <source>
        <strain evidence="1">NBL</strain>
    </source>
</reference>
<comment type="caution">
    <text evidence="1">The sequence shown here is derived from an EMBL/GenBank/DDBJ whole genome shotgun (WGS) entry which is preliminary data.</text>
</comment>
<accession>A0AAE0E248</accession>
<dbReference type="PANTHER" id="PTHR33116">
    <property type="entry name" value="REVERSE TRANSCRIPTASE ZINC-BINDING DOMAIN-CONTAINING PROTEIN-RELATED-RELATED"/>
    <property type="match status" value="1"/>
</dbReference>
<protein>
    <submittedName>
        <fullName evidence="1">Uncharacterized protein</fullName>
    </submittedName>
</protein>
<gene>
    <name evidence="1" type="ORF">Dsin_018776</name>
</gene>
<organism evidence="1 2">
    <name type="scientific">Dipteronia sinensis</name>
    <dbReference type="NCBI Taxonomy" id="43782"/>
    <lineage>
        <taxon>Eukaryota</taxon>
        <taxon>Viridiplantae</taxon>
        <taxon>Streptophyta</taxon>
        <taxon>Embryophyta</taxon>
        <taxon>Tracheophyta</taxon>
        <taxon>Spermatophyta</taxon>
        <taxon>Magnoliopsida</taxon>
        <taxon>eudicotyledons</taxon>
        <taxon>Gunneridae</taxon>
        <taxon>Pentapetalae</taxon>
        <taxon>rosids</taxon>
        <taxon>malvids</taxon>
        <taxon>Sapindales</taxon>
        <taxon>Sapindaceae</taxon>
        <taxon>Hippocastanoideae</taxon>
        <taxon>Acereae</taxon>
        <taxon>Dipteronia</taxon>
    </lineage>
</organism>
<dbReference type="PANTHER" id="PTHR33116:SF78">
    <property type="entry name" value="OS12G0587133 PROTEIN"/>
    <property type="match status" value="1"/>
</dbReference>